<dbReference type="PANTHER" id="PTHR22835:SF533">
    <property type="entry name" value="GDSL ESTERASE_LIPASE"/>
    <property type="match status" value="1"/>
</dbReference>
<dbReference type="Gramene" id="TraesROB_scaffold_056902_01G000300.1">
    <property type="protein sequence ID" value="TraesROB_scaffold_056902_01G000300.1"/>
    <property type="gene ID" value="TraesROB_scaffold_056902_01G000300"/>
</dbReference>
<proteinExistence type="inferred from homology"/>
<keyword evidence="2 5" id="KW-0732">Signal</keyword>
<evidence type="ECO:0000313" key="7">
    <source>
        <dbReference type="Proteomes" id="UP000019116"/>
    </source>
</evidence>
<dbReference type="Gene3D" id="3.40.50.1110">
    <property type="entry name" value="SGNH hydrolase"/>
    <property type="match status" value="1"/>
</dbReference>
<name>A0A3B6RDC4_WHEAT</name>
<dbReference type="Pfam" id="PF00657">
    <property type="entry name" value="Lipase_GDSL"/>
    <property type="match status" value="1"/>
</dbReference>
<evidence type="ECO:0000256" key="4">
    <source>
        <dbReference type="ARBA" id="ARBA00023180"/>
    </source>
</evidence>
<dbReference type="InterPro" id="IPR036514">
    <property type="entry name" value="SGNH_hydro_sf"/>
</dbReference>
<dbReference type="Gramene" id="TraesWEE_scaffold_098466_01G000200.1">
    <property type="protein sequence ID" value="TraesWEE_scaffold_098466_01G000200.1"/>
    <property type="gene ID" value="TraesWEE_scaffold_098466_01G000200"/>
</dbReference>
<keyword evidence="4" id="KW-0325">Glycoprotein</keyword>
<evidence type="ECO:0000256" key="3">
    <source>
        <dbReference type="ARBA" id="ARBA00022801"/>
    </source>
</evidence>
<feature type="chain" id="PRO_5043179842" description="GDSL esterase/lipase" evidence="5">
    <location>
        <begin position="25"/>
        <end position="377"/>
    </location>
</feature>
<dbReference type="Proteomes" id="UP000019116">
    <property type="component" value="Chromosome 7A"/>
</dbReference>
<dbReference type="Gramene" id="TraesSYM7A03G03787280.1">
    <property type="protein sequence ID" value="TraesSYM7A03G03787280.1"/>
    <property type="gene ID" value="TraesSYM7A03G03787280"/>
</dbReference>
<dbReference type="Gramene" id="TraesCS7A03G0258100.1">
    <property type="protein sequence ID" value="TraesCS7A03G0258100.1.CDS"/>
    <property type="gene ID" value="TraesCS7A03G0258100"/>
</dbReference>
<evidence type="ECO:0000256" key="2">
    <source>
        <dbReference type="ARBA" id="ARBA00022729"/>
    </source>
</evidence>
<keyword evidence="7" id="KW-1185">Reference proteome</keyword>
<evidence type="ECO:0008006" key="8">
    <source>
        <dbReference type="Google" id="ProtNLM"/>
    </source>
</evidence>
<evidence type="ECO:0000256" key="5">
    <source>
        <dbReference type="SAM" id="SignalP"/>
    </source>
</evidence>
<dbReference type="Gramene" id="TraesLAC7A03G03788950.1">
    <property type="protein sequence ID" value="TraesLAC7A03G03788950.1"/>
    <property type="gene ID" value="TraesLAC7A03G03788950"/>
</dbReference>
<dbReference type="Gramene" id="TraesNOR7A03G03879650.1">
    <property type="protein sequence ID" value="TraesNOR7A03G03879650.1"/>
    <property type="gene ID" value="TraesNOR7A03G03879650"/>
</dbReference>
<feature type="signal peptide" evidence="5">
    <location>
        <begin position="1"/>
        <end position="24"/>
    </location>
</feature>
<comment type="similarity">
    <text evidence="1">Belongs to the 'GDSL' lipolytic enzyme family.</text>
</comment>
<sequence length="377" mass="40890">MSIGIARVAATALFSCCCLMVALPATAGVARSGGSSGPLYNAIFNFGDSGSDAGNLCVDGRPGPAGLLGIFTRLPYGVTYFGKPTCRCSDGRVNIDFLARAFGLPFPLPSKAPRKDFQQGANMAIIGGTVLDYSNASLKFTAYDGSMNTQIDNFQQLLPSICGTQQSCKMYLAKSLFVFQLGENDYSIQLVNGSTVDEASKNIPRTVNTIISGVEKLMTLGAVDIVVSNIALMGCFPFYLSMFESSNKSDYDKYGCLRNHNALFKRHNSFLQSSLPKLQKKHPHARIMYADLASHIYQIVQDPRKFGFETAFMSCCGKAGAPHRFDLFTLCGMDGSSVCHDPASHLLWDGMHLSDTANRRIAEGWLSGPYCHPPILQ</sequence>
<dbReference type="OMA" id="CCLLMAT"/>
<organism evidence="6">
    <name type="scientific">Triticum aestivum</name>
    <name type="common">Wheat</name>
    <dbReference type="NCBI Taxonomy" id="4565"/>
    <lineage>
        <taxon>Eukaryota</taxon>
        <taxon>Viridiplantae</taxon>
        <taxon>Streptophyta</taxon>
        <taxon>Embryophyta</taxon>
        <taxon>Tracheophyta</taxon>
        <taxon>Spermatophyta</taxon>
        <taxon>Magnoliopsida</taxon>
        <taxon>Liliopsida</taxon>
        <taxon>Poales</taxon>
        <taxon>Poaceae</taxon>
        <taxon>BOP clade</taxon>
        <taxon>Pooideae</taxon>
        <taxon>Triticodae</taxon>
        <taxon>Triticeae</taxon>
        <taxon>Triticinae</taxon>
        <taxon>Triticum</taxon>
    </lineage>
</organism>
<accession>A0A3B6RDC4</accession>
<dbReference type="PANTHER" id="PTHR22835">
    <property type="entry name" value="ZINC FINGER FYVE DOMAIN CONTAINING PROTEIN"/>
    <property type="match status" value="1"/>
</dbReference>
<reference evidence="6" key="2">
    <citation type="submission" date="2018-10" db="UniProtKB">
        <authorList>
            <consortium name="EnsemblPlants"/>
        </authorList>
    </citation>
    <scope>IDENTIFICATION</scope>
</reference>
<protein>
    <recommendedName>
        <fullName evidence="8">GDSL esterase/lipase</fullName>
    </recommendedName>
</protein>
<dbReference type="EnsemblPlants" id="TraesCS7A02G109100.1">
    <property type="protein sequence ID" value="TraesCS7A02G109100.1"/>
    <property type="gene ID" value="TraesCS7A02G109100"/>
</dbReference>
<evidence type="ECO:0000313" key="6">
    <source>
        <dbReference type="EnsemblPlants" id="TraesCS7A02G109100.1"/>
    </source>
</evidence>
<dbReference type="CDD" id="cd01837">
    <property type="entry name" value="SGNH_plant_lipase_like"/>
    <property type="match status" value="1"/>
</dbReference>
<dbReference type="OrthoDB" id="587471at2759"/>
<dbReference type="GO" id="GO:0016788">
    <property type="term" value="F:hydrolase activity, acting on ester bonds"/>
    <property type="evidence" value="ECO:0007669"/>
    <property type="project" value="InterPro"/>
</dbReference>
<dbReference type="AlphaFoldDB" id="A0A3B6RDC4"/>
<reference evidence="6" key="1">
    <citation type="submission" date="2018-08" db="EMBL/GenBank/DDBJ databases">
        <authorList>
            <person name="Rossello M."/>
        </authorList>
    </citation>
    <scope>NUCLEOTIDE SEQUENCE [LARGE SCALE GENOMIC DNA]</scope>
    <source>
        <strain evidence="6">cv. Chinese Spring</strain>
    </source>
</reference>
<keyword evidence="3" id="KW-0378">Hydrolase</keyword>
<dbReference type="Gramene" id="TraesCS7A02G109100.1">
    <property type="protein sequence ID" value="TraesCS7A02G109100.1"/>
    <property type="gene ID" value="TraesCS7A02G109100"/>
</dbReference>
<dbReference type="SMR" id="A0A3B6RDC4"/>
<dbReference type="Gramene" id="TraesMAC7A03G03837830.1">
    <property type="protein sequence ID" value="TraesMAC7A03G03837830.1"/>
    <property type="gene ID" value="TraesMAC7A03G03837830"/>
</dbReference>
<dbReference type="Gramene" id="TraesCAD_scaffold_048298_01G000400.1">
    <property type="protein sequence ID" value="TraesCAD_scaffold_048298_01G000400.1"/>
    <property type="gene ID" value="TraesCAD_scaffold_048298_01G000400"/>
</dbReference>
<dbReference type="InterPro" id="IPR035669">
    <property type="entry name" value="SGNH_plant_lipase-like"/>
</dbReference>
<dbReference type="STRING" id="4565.A0A3B6RDC4"/>
<evidence type="ECO:0000256" key="1">
    <source>
        <dbReference type="ARBA" id="ARBA00008668"/>
    </source>
</evidence>
<dbReference type="InterPro" id="IPR001087">
    <property type="entry name" value="GDSL"/>
</dbReference>